<dbReference type="Gene3D" id="3.40.50.720">
    <property type="entry name" value="NAD(P)-binding Rossmann-like Domain"/>
    <property type="match status" value="1"/>
</dbReference>
<dbReference type="SUPFAM" id="SSF51735">
    <property type="entry name" value="NAD(P)-binding Rossmann-fold domains"/>
    <property type="match status" value="1"/>
</dbReference>
<dbReference type="EMBL" id="JBHTOQ010000035">
    <property type="protein sequence ID" value="MFD1482710.1"/>
    <property type="molecule type" value="Genomic_DNA"/>
</dbReference>
<sequence>MTGATGFVGRQVLKGLLARKATVTAVVRPDQPHPPGTTRLELVDAFATDADRWSAHAAGHDTVCHVAWFVDPDNYLQSTLNFACMGGTLALARGAAAAGVTRFVGIGTCFEYDLATSAPLGTDAALAPRSIYAATKAATWKALAESLPQMGVSLAWCRLFYLYGEGEDPRRLVPYLRARLSAGLPADLSHGQQVRDFMDVARAGDAVAAVTTGTCSGAVNICSGQPVTIADLARQIAAQYGRPDLLRLGARPTRPDDPAFVVGRPTPLKELA</sequence>
<dbReference type="PANTHER" id="PTHR43245">
    <property type="entry name" value="BIFUNCTIONAL POLYMYXIN RESISTANCE PROTEIN ARNA"/>
    <property type="match status" value="1"/>
</dbReference>
<dbReference type="PANTHER" id="PTHR43245:SF13">
    <property type="entry name" value="UDP-D-APIOSE_UDP-D-XYLOSE SYNTHASE 2"/>
    <property type="match status" value="1"/>
</dbReference>
<evidence type="ECO:0000259" key="1">
    <source>
        <dbReference type="Pfam" id="PF01370"/>
    </source>
</evidence>
<dbReference type="Pfam" id="PF01370">
    <property type="entry name" value="Epimerase"/>
    <property type="match status" value="1"/>
</dbReference>
<dbReference type="InterPro" id="IPR036291">
    <property type="entry name" value="NAD(P)-bd_dom_sf"/>
</dbReference>
<name>A0ABW4E2M3_9RHOB</name>
<gene>
    <name evidence="2" type="ORF">ACFQ5P_15550</name>
</gene>
<comment type="caution">
    <text evidence="2">The sequence shown here is derived from an EMBL/GenBank/DDBJ whole genome shotgun (WGS) entry which is preliminary data.</text>
</comment>
<proteinExistence type="predicted"/>
<evidence type="ECO:0000313" key="3">
    <source>
        <dbReference type="Proteomes" id="UP001597302"/>
    </source>
</evidence>
<dbReference type="RefSeq" id="WP_242679722.1">
    <property type="nucleotide sequence ID" value="NZ_RQRT01000060.1"/>
</dbReference>
<organism evidence="2 3">
    <name type="scientific">Paracoccus nototheniae</name>
    <dbReference type="NCBI Taxonomy" id="2489002"/>
    <lineage>
        <taxon>Bacteria</taxon>
        <taxon>Pseudomonadati</taxon>
        <taxon>Pseudomonadota</taxon>
        <taxon>Alphaproteobacteria</taxon>
        <taxon>Rhodobacterales</taxon>
        <taxon>Paracoccaceae</taxon>
        <taxon>Paracoccus</taxon>
    </lineage>
</organism>
<dbReference type="InterPro" id="IPR001509">
    <property type="entry name" value="Epimerase_deHydtase"/>
</dbReference>
<keyword evidence="3" id="KW-1185">Reference proteome</keyword>
<reference evidence="3" key="1">
    <citation type="journal article" date="2019" name="Int. J. Syst. Evol. Microbiol.">
        <title>The Global Catalogue of Microorganisms (GCM) 10K type strain sequencing project: providing services to taxonomists for standard genome sequencing and annotation.</title>
        <authorList>
            <consortium name="The Broad Institute Genomics Platform"/>
            <consortium name="The Broad Institute Genome Sequencing Center for Infectious Disease"/>
            <person name="Wu L."/>
            <person name="Ma J."/>
        </authorList>
    </citation>
    <scope>NUCLEOTIDE SEQUENCE [LARGE SCALE GENOMIC DNA]</scope>
    <source>
        <strain evidence="3">CCM 8875</strain>
    </source>
</reference>
<protein>
    <submittedName>
        <fullName evidence="2">NAD-dependent epimerase/dehydratase family protein</fullName>
    </submittedName>
</protein>
<dbReference type="Proteomes" id="UP001597302">
    <property type="component" value="Unassembled WGS sequence"/>
</dbReference>
<evidence type="ECO:0000313" key="2">
    <source>
        <dbReference type="EMBL" id="MFD1482710.1"/>
    </source>
</evidence>
<accession>A0ABW4E2M3</accession>
<feature type="domain" description="NAD-dependent epimerase/dehydratase" evidence="1">
    <location>
        <begin position="1"/>
        <end position="212"/>
    </location>
</feature>
<dbReference type="InterPro" id="IPR050177">
    <property type="entry name" value="Lipid_A_modif_metabolic_enz"/>
</dbReference>